<feature type="region of interest" description="Disordered" evidence="1">
    <location>
        <begin position="109"/>
        <end position="134"/>
    </location>
</feature>
<evidence type="ECO:0000256" key="1">
    <source>
        <dbReference type="SAM" id="MobiDB-lite"/>
    </source>
</evidence>
<feature type="domain" description="Gag1-like clamp" evidence="2">
    <location>
        <begin position="32"/>
        <end position="99"/>
    </location>
</feature>
<dbReference type="Proteomes" id="UP001516023">
    <property type="component" value="Unassembled WGS sequence"/>
</dbReference>
<evidence type="ECO:0000313" key="4">
    <source>
        <dbReference type="Proteomes" id="UP001516023"/>
    </source>
</evidence>
<proteinExistence type="predicted"/>
<gene>
    <name evidence="3" type="ORF">HJC23_007939</name>
</gene>
<dbReference type="PANTHER" id="PTHR33373:SF34">
    <property type="entry name" value="DUF4050 DOMAIN-CONTAINING PROTEIN"/>
    <property type="match status" value="1"/>
</dbReference>
<dbReference type="PANTHER" id="PTHR33373">
    <property type="entry name" value="OS07G0479600 PROTEIN"/>
    <property type="match status" value="1"/>
</dbReference>
<comment type="caution">
    <text evidence="3">The sequence shown here is derived from an EMBL/GenBank/DDBJ whole genome shotgun (WGS) entry which is preliminary data.</text>
</comment>
<keyword evidence="4" id="KW-1185">Reference proteome</keyword>
<name>A0ABD3PA80_9STRA</name>
<organism evidence="3 4">
    <name type="scientific">Cyclotella cryptica</name>
    <dbReference type="NCBI Taxonomy" id="29204"/>
    <lineage>
        <taxon>Eukaryota</taxon>
        <taxon>Sar</taxon>
        <taxon>Stramenopiles</taxon>
        <taxon>Ochrophyta</taxon>
        <taxon>Bacillariophyta</taxon>
        <taxon>Coscinodiscophyceae</taxon>
        <taxon>Thalassiosirophycidae</taxon>
        <taxon>Stephanodiscales</taxon>
        <taxon>Stephanodiscaceae</taxon>
        <taxon>Cyclotella</taxon>
    </lineage>
</organism>
<protein>
    <recommendedName>
        <fullName evidence="2">Gag1-like clamp domain-containing protein</fullName>
    </recommendedName>
</protein>
<evidence type="ECO:0000313" key="3">
    <source>
        <dbReference type="EMBL" id="KAL3785018.1"/>
    </source>
</evidence>
<reference evidence="3 4" key="1">
    <citation type="journal article" date="2020" name="G3 (Bethesda)">
        <title>Improved Reference Genome for Cyclotella cryptica CCMP332, a Model for Cell Wall Morphogenesis, Salinity Adaptation, and Lipid Production in Diatoms (Bacillariophyta).</title>
        <authorList>
            <person name="Roberts W.R."/>
            <person name="Downey K.M."/>
            <person name="Ruck E.C."/>
            <person name="Traller J.C."/>
            <person name="Alverson A.J."/>
        </authorList>
    </citation>
    <scope>NUCLEOTIDE SEQUENCE [LARGE SCALE GENOMIC DNA]</scope>
    <source>
        <strain evidence="3 4">CCMP332</strain>
    </source>
</reference>
<dbReference type="EMBL" id="JABMIG020000224">
    <property type="protein sequence ID" value="KAL3785018.1"/>
    <property type="molecule type" value="Genomic_DNA"/>
</dbReference>
<dbReference type="AlphaFoldDB" id="A0ABD3PA80"/>
<dbReference type="Pfam" id="PF13259">
    <property type="entry name" value="clamp_Gag1-like"/>
    <property type="match status" value="1"/>
</dbReference>
<sequence>MKVAMDEIVASTNSLAVGDDDVNVTNEEALAMDAVTDANQSQCEEPQNSEQISNNQEFVNTGLHRWEEIRSDWLSSCKSAASSTSSLNSKNHAKQIDVDDVIDLIVSNRWRQQPPPPPSRGTCSSTSSLDTARSATKRRDDACFASPVSLPQMVDVLVDLWEAEGLDI</sequence>
<evidence type="ECO:0000259" key="2">
    <source>
        <dbReference type="Pfam" id="PF13259"/>
    </source>
</evidence>
<accession>A0ABD3PA80</accession>
<dbReference type="InterPro" id="IPR025124">
    <property type="entry name" value="Gag1-like_clamp"/>
</dbReference>